<dbReference type="PaxDb" id="65489-OBART01G10620.1"/>
<dbReference type="eggNOG" id="KOG1065">
    <property type="taxonomic scope" value="Eukaryota"/>
</dbReference>
<organism evidence="5">
    <name type="scientific">Oryza barthii</name>
    <dbReference type="NCBI Taxonomy" id="65489"/>
    <lineage>
        <taxon>Eukaryota</taxon>
        <taxon>Viridiplantae</taxon>
        <taxon>Streptophyta</taxon>
        <taxon>Embryophyta</taxon>
        <taxon>Tracheophyta</taxon>
        <taxon>Spermatophyta</taxon>
        <taxon>Magnoliopsida</taxon>
        <taxon>Liliopsida</taxon>
        <taxon>Poales</taxon>
        <taxon>Poaceae</taxon>
        <taxon>BOP clade</taxon>
        <taxon>Oryzoideae</taxon>
        <taxon>Oryzeae</taxon>
        <taxon>Oryzinae</taxon>
        <taxon>Oryza</taxon>
    </lineage>
</organism>
<dbReference type="InterPro" id="IPR052990">
    <property type="entry name" value="Sulfoquinovosidase_GH31"/>
</dbReference>
<comment type="similarity">
    <text evidence="1 2">Belongs to the glycosyl hydrolase 31 family.</text>
</comment>
<dbReference type="Pfam" id="PF01055">
    <property type="entry name" value="Glyco_hydro_31_2nd"/>
    <property type="match status" value="1"/>
</dbReference>
<dbReference type="CDD" id="cd14752">
    <property type="entry name" value="GH31_N"/>
    <property type="match status" value="1"/>
</dbReference>
<proteinExistence type="inferred from homology"/>
<dbReference type="InterPro" id="IPR017853">
    <property type="entry name" value="GH"/>
</dbReference>
<name>A0A0D3EM63_9ORYZ</name>
<dbReference type="Gene3D" id="3.20.20.80">
    <property type="entry name" value="Glycosidases"/>
    <property type="match status" value="2"/>
</dbReference>
<dbReference type="PANTHER" id="PTHR46959:SF2">
    <property type="entry name" value="SULFOQUINOVOSIDASE"/>
    <property type="match status" value="1"/>
</dbReference>
<evidence type="ECO:0000313" key="5">
    <source>
        <dbReference type="EnsemblPlants" id="OBART01G10620.1"/>
    </source>
</evidence>
<dbReference type="STRING" id="65489.A0A0D3EM63"/>
<evidence type="ECO:0000259" key="3">
    <source>
        <dbReference type="Pfam" id="PF01055"/>
    </source>
</evidence>
<dbReference type="GO" id="GO:0004553">
    <property type="term" value="F:hydrolase activity, hydrolyzing O-glycosyl compounds"/>
    <property type="evidence" value="ECO:0007669"/>
    <property type="project" value="InterPro"/>
</dbReference>
<dbReference type="PANTHER" id="PTHR46959">
    <property type="entry name" value="SULFOQUINOVOSIDASE"/>
    <property type="match status" value="1"/>
</dbReference>
<dbReference type="InterPro" id="IPR000322">
    <property type="entry name" value="Glyco_hydro_31_TIM"/>
</dbReference>
<dbReference type="AlphaFoldDB" id="A0A0D3EM63"/>
<keyword evidence="2" id="KW-0378">Hydrolase</keyword>
<dbReference type="HOGENOM" id="CLU_017110_0_0_1"/>
<feature type="domain" description="Glycoside hydrolase family 31 TIM barrel" evidence="3">
    <location>
        <begin position="287"/>
        <end position="391"/>
    </location>
</feature>
<dbReference type="GO" id="GO:0030246">
    <property type="term" value="F:carbohydrate binding"/>
    <property type="evidence" value="ECO:0007669"/>
    <property type="project" value="InterPro"/>
</dbReference>
<keyword evidence="6" id="KW-1185">Reference proteome</keyword>
<dbReference type="Pfam" id="PF21365">
    <property type="entry name" value="Glyco_hydro_31_3rd"/>
    <property type="match status" value="1"/>
</dbReference>
<evidence type="ECO:0000313" key="6">
    <source>
        <dbReference type="Proteomes" id="UP000026960"/>
    </source>
</evidence>
<evidence type="ECO:0000256" key="2">
    <source>
        <dbReference type="RuleBase" id="RU361185"/>
    </source>
</evidence>
<dbReference type="InterPro" id="IPR048395">
    <property type="entry name" value="Glyco_hydro_31_C"/>
</dbReference>
<dbReference type="EnsemblPlants" id="OBART01G10620.1">
    <property type="protein sequence ID" value="OBART01G10620.1"/>
    <property type="gene ID" value="OBART01G10620"/>
</dbReference>
<feature type="domain" description="Glycosyl hydrolase family 31 C-terminal" evidence="4">
    <location>
        <begin position="429"/>
        <end position="530"/>
    </location>
</feature>
<dbReference type="SUPFAM" id="SSF51445">
    <property type="entry name" value="(Trans)glycosidases"/>
    <property type="match status" value="1"/>
</dbReference>
<dbReference type="GO" id="GO:0000272">
    <property type="term" value="P:polysaccharide catabolic process"/>
    <property type="evidence" value="ECO:0007669"/>
    <property type="project" value="UniProtKB-ARBA"/>
</dbReference>
<protein>
    <submittedName>
        <fullName evidence="5">Uncharacterized protein</fullName>
    </submittedName>
</protein>
<dbReference type="SUPFAM" id="SSF51011">
    <property type="entry name" value="Glycosyl hydrolase domain"/>
    <property type="match status" value="1"/>
</dbReference>
<reference evidence="5" key="1">
    <citation type="journal article" date="2009" name="Rice">
        <title>De Novo Next Generation Sequencing of Plant Genomes.</title>
        <authorList>
            <person name="Rounsley S."/>
            <person name="Marri P.R."/>
            <person name="Yu Y."/>
            <person name="He R."/>
            <person name="Sisneros N."/>
            <person name="Goicoechea J.L."/>
            <person name="Lee S.J."/>
            <person name="Angelova A."/>
            <person name="Kudrna D."/>
            <person name="Luo M."/>
            <person name="Affourtit J."/>
            <person name="Desany B."/>
            <person name="Knight J."/>
            <person name="Niazi F."/>
            <person name="Egholm M."/>
            <person name="Wing R.A."/>
        </authorList>
    </citation>
    <scope>NUCLEOTIDE SEQUENCE [LARGE SCALE GENOMIC DNA]</scope>
    <source>
        <strain evidence="5">cv. IRGC 105608</strain>
    </source>
</reference>
<evidence type="ECO:0000259" key="4">
    <source>
        <dbReference type="Pfam" id="PF21365"/>
    </source>
</evidence>
<dbReference type="Gene3D" id="2.60.40.1180">
    <property type="entry name" value="Golgi alpha-mannosidase II"/>
    <property type="match status" value="1"/>
</dbReference>
<dbReference type="InterPro" id="IPR011013">
    <property type="entry name" value="Gal_mutarotase_sf_dom"/>
</dbReference>
<dbReference type="Gramene" id="OBART01G10620.1">
    <property type="protein sequence ID" value="OBART01G10620.1"/>
    <property type="gene ID" value="OBART01G10620"/>
</dbReference>
<dbReference type="InterPro" id="IPR013780">
    <property type="entry name" value="Glyco_hydro_b"/>
</dbReference>
<sequence>MTLASSREEMFYGFGEQFSRVEFKGKRVPVLVQEQGIGRGDQPITFAANLYVVVHGGLLLCFVMYRSGGNWSTTYAPSPFYMTSKMRSLYLEGYDYSIFDLTKPDRVQIQVYGSSVQGRILHGGSPTELITSYTESTGRPPALPRWITSGAVVGMQGGTDAVRRVWKQLQDHDVPVSAFWLQDWVGQRKTSIGSQLWWNWEVDDDHYAGWNDLKANARRHLFEEAKKLGLLVRDAAGEPYMMPNTAFDVAMLDFTNPAAWARVNREFADEWRSGEHRRVADDADDGDGNGELVFFVRAGFRESSRWAMLFWEGDQMVSWQANDGIKSSVVGLLTGGMSGFPLNHGDAGGYCTVDLPLLRYRRSEELLLRWLELSAFTVVFRTHEGNKPGSNCQFYSNNRTLAHFARCAKIYKAWEFYRIQLVEEAAEKGLPVARHLFLHYPEDQRVQKMTYQQFLVGTEMLVVPVLDKGRSTVTAYFPMSDGGLWKHVWTGDEFGGRTSRGGVGEGMSHGSEAEVEARIGFPAVFVRVGSTVGERFVRNLRDLKVL</sequence>
<dbReference type="Gene3D" id="2.60.40.1760">
    <property type="entry name" value="glycosyl hydrolase (family 31)"/>
    <property type="match status" value="1"/>
</dbReference>
<evidence type="ECO:0000256" key="1">
    <source>
        <dbReference type="ARBA" id="ARBA00007806"/>
    </source>
</evidence>
<dbReference type="SUPFAM" id="SSF74650">
    <property type="entry name" value="Galactose mutarotase-like"/>
    <property type="match status" value="1"/>
</dbReference>
<keyword evidence="2" id="KW-0326">Glycosidase</keyword>
<accession>A0A0D3EM63</accession>
<reference evidence="5" key="2">
    <citation type="submission" date="2015-03" db="UniProtKB">
        <authorList>
            <consortium name="EnsemblPlants"/>
        </authorList>
    </citation>
    <scope>IDENTIFICATION</scope>
</reference>
<dbReference type="Proteomes" id="UP000026960">
    <property type="component" value="Chromosome 1"/>
</dbReference>